<dbReference type="KEGG" id="fri:FraEuI1c_5340"/>
<dbReference type="Proteomes" id="UP000002484">
    <property type="component" value="Chromosome"/>
</dbReference>
<dbReference type="PROSITE" id="PS50977">
    <property type="entry name" value="HTH_TETR_2"/>
    <property type="match status" value="1"/>
</dbReference>
<dbReference type="PANTHER" id="PTHR30055:SF151">
    <property type="entry name" value="TRANSCRIPTIONAL REGULATORY PROTEIN"/>
    <property type="match status" value="1"/>
</dbReference>
<protein>
    <submittedName>
        <fullName evidence="7">Regulatory protein TetR</fullName>
    </submittedName>
</protein>
<evidence type="ECO:0000256" key="1">
    <source>
        <dbReference type="ARBA" id="ARBA00023015"/>
    </source>
</evidence>
<dbReference type="Pfam" id="PF02909">
    <property type="entry name" value="TetR_C_1"/>
    <property type="match status" value="1"/>
</dbReference>
<evidence type="ECO:0000313" key="7">
    <source>
        <dbReference type="EMBL" id="ADP83328.1"/>
    </source>
</evidence>
<dbReference type="eggNOG" id="COG1309">
    <property type="taxonomic scope" value="Bacteria"/>
</dbReference>
<evidence type="ECO:0000256" key="4">
    <source>
        <dbReference type="PROSITE-ProRule" id="PRU00335"/>
    </source>
</evidence>
<dbReference type="InterPro" id="IPR050109">
    <property type="entry name" value="HTH-type_TetR-like_transc_reg"/>
</dbReference>
<accession>E3J9G4</accession>
<evidence type="ECO:0000256" key="5">
    <source>
        <dbReference type="SAM" id="MobiDB-lite"/>
    </source>
</evidence>
<dbReference type="InterPro" id="IPR036271">
    <property type="entry name" value="Tet_transcr_reg_TetR-rel_C_sf"/>
</dbReference>
<dbReference type="STRING" id="298654.FraEuI1c_5340"/>
<evidence type="ECO:0000256" key="2">
    <source>
        <dbReference type="ARBA" id="ARBA00023125"/>
    </source>
</evidence>
<reference evidence="7 8" key="1">
    <citation type="submission" date="2010-10" db="EMBL/GenBank/DDBJ databases">
        <title>Complete sequence of Frankia sp. EuI1c.</title>
        <authorList>
            <consortium name="US DOE Joint Genome Institute"/>
            <person name="Lucas S."/>
            <person name="Copeland A."/>
            <person name="Lapidus A."/>
            <person name="Cheng J.-F."/>
            <person name="Bruce D."/>
            <person name="Goodwin L."/>
            <person name="Pitluck S."/>
            <person name="Chertkov O."/>
            <person name="Detter J.C."/>
            <person name="Han C."/>
            <person name="Tapia R."/>
            <person name="Land M."/>
            <person name="Hauser L."/>
            <person name="Jeffries C."/>
            <person name="Kyrpides N."/>
            <person name="Ivanova N."/>
            <person name="Mikhailova N."/>
            <person name="Beauchemin N."/>
            <person name="Sen A."/>
            <person name="Sur S.A."/>
            <person name="Gtari M."/>
            <person name="Wall L."/>
            <person name="Tisa L."/>
            <person name="Woyke T."/>
        </authorList>
    </citation>
    <scope>NUCLEOTIDE SEQUENCE [LARGE SCALE GENOMIC DNA]</scope>
    <source>
        <strain evidence="8">DSM 45817 / CECT 9037 / EuI1c</strain>
    </source>
</reference>
<keyword evidence="3" id="KW-0804">Transcription</keyword>
<dbReference type="GO" id="GO:0045892">
    <property type="term" value="P:negative regulation of DNA-templated transcription"/>
    <property type="evidence" value="ECO:0007669"/>
    <property type="project" value="InterPro"/>
</dbReference>
<dbReference type="Pfam" id="PF00440">
    <property type="entry name" value="TetR_N"/>
    <property type="match status" value="1"/>
</dbReference>
<dbReference type="InterPro" id="IPR009057">
    <property type="entry name" value="Homeodomain-like_sf"/>
</dbReference>
<dbReference type="EMBL" id="CP002299">
    <property type="protein sequence ID" value="ADP83328.1"/>
    <property type="molecule type" value="Genomic_DNA"/>
</dbReference>
<dbReference type="InterPro" id="IPR004111">
    <property type="entry name" value="Repressor_TetR_C"/>
</dbReference>
<dbReference type="PANTHER" id="PTHR30055">
    <property type="entry name" value="HTH-TYPE TRANSCRIPTIONAL REGULATOR RUTR"/>
    <property type="match status" value="1"/>
</dbReference>
<keyword evidence="8" id="KW-1185">Reference proteome</keyword>
<dbReference type="HOGENOM" id="CLU_069543_5_0_11"/>
<name>E3J9G4_PSEI1</name>
<evidence type="ECO:0000259" key="6">
    <source>
        <dbReference type="PROSITE" id="PS50977"/>
    </source>
</evidence>
<evidence type="ECO:0000256" key="3">
    <source>
        <dbReference type="ARBA" id="ARBA00023163"/>
    </source>
</evidence>
<dbReference type="SUPFAM" id="SSF48498">
    <property type="entry name" value="Tetracyclin repressor-like, C-terminal domain"/>
    <property type="match status" value="1"/>
</dbReference>
<dbReference type="RefSeq" id="WP_013426446.1">
    <property type="nucleotide sequence ID" value="NC_014666.1"/>
</dbReference>
<dbReference type="InterPro" id="IPR001647">
    <property type="entry name" value="HTH_TetR"/>
</dbReference>
<dbReference type="SUPFAM" id="SSF46689">
    <property type="entry name" value="Homeodomain-like"/>
    <property type="match status" value="1"/>
</dbReference>
<evidence type="ECO:0000313" key="8">
    <source>
        <dbReference type="Proteomes" id="UP000002484"/>
    </source>
</evidence>
<sequence length="254" mass="26632">MEDVAGPSRAAPGRPEAGTPQPGSSRWWAERAAAADRRRPRAGGLSTARVVEAALNVLREHGFEALTVRAVADRLATSSGSLYQHIASRDELIVLIADHYLGDVRIGRGGGGWRAGVEELMREMRRILIDQPLPPSAALGRAIWGPNTLRIIDAALGLFLDAGLTDEQATYATTALIDFVFGAAAIQRGGGRGPDGAAGADERAAFGESLPANQFAALRKAGPTFLAASADDVFSQGMALFLDGVASRFVNDGT</sequence>
<keyword evidence="2 4" id="KW-0238">DNA-binding</keyword>
<feature type="region of interest" description="Disordered" evidence="5">
    <location>
        <begin position="1"/>
        <end position="33"/>
    </location>
</feature>
<dbReference type="PRINTS" id="PR00455">
    <property type="entry name" value="HTHTETR"/>
</dbReference>
<dbReference type="GO" id="GO:0000976">
    <property type="term" value="F:transcription cis-regulatory region binding"/>
    <property type="evidence" value="ECO:0007669"/>
    <property type="project" value="TreeGrafter"/>
</dbReference>
<feature type="DNA-binding region" description="H-T-H motif" evidence="4">
    <location>
        <begin position="67"/>
        <end position="86"/>
    </location>
</feature>
<gene>
    <name evidence="7" type="ordered locus">FraEuI1c_5340</name>
</gene>
<dbReference type="AlphaFoldDB" id="E3J9G4"/>
<dbReference type="GO" id="GO:0003700">
    <property type="term" value="F:DNA-binding transcription factor activity"/>
    <property type="evidence" value="ECO:0007669"/>
    <property type="project" value="TreeGrafter"/>
</dbReference>
<dbReference type="Gene3D" id="1.10.357.10">
    <property type="entry name" value="Tetracycline Repressor, domain 2"/>
    <property type="match status" value="1"/>
</dbReference>
<proteinExistence type="predicted"/>
<dbReference type="InParanoid" id="E3J9G4"/>
<keyword evidence="1" id="KW-0805">Transcription regulation</keyword>
<feature type="domain" description="HTH tetR-type" evidence="6">
    <location>
        <begin position="44"/>
        <end position="104"/>
    </location>
</feature>
<organism evidence="7 8">
    <name type="scientific">Pseudofrankia inefficax (strain DSM 45817 / CECT 9037 / DDB 130130 / EuI1c)</name>
    <name type="common">Frankia inefficax</name>
    <dbReference type="NCBI Taxonomy" id="298654"/>
    <lineage>
        <taxon>Bacteria</taxon>
        <taxon>Bacillati</taxon>
        <taxon>Actinomycetota</taxon>
        <taxon>Actinomycetes</taxon>
        <taxon>Frankiales</taxon>
        <taxon>Frankiaceae</taxon>
        <taxon>Pseudofrankia</taxon>
    </lineage>
</organism>